<feature type="domain" description="Ig-like" evidence="4">
    <location>
        <begin position="5857"/>
        <end position="5950"/>
    </location>
</feature>
<feature type="region of interest" description="Disordered" evidence="3">
    <location>
        <begin position="4905"/>
        <end position="4931"/>
    </location>
</feature>
<dbReference type="InterPro" id="IPR007110">
    <property type="entry name" value="Ig-like_dom"/>
</dbReference>
<feature type="domain" description="Ig-like" evidence="4">
    <location>
        <begin position="444"/>
        <end position="518"/>
    </location>
</feature>
<feature type="domain" description="Fibronectin type-III" evidence="5">
    <location>
        <begin position="5757"/>
        <end position="5853"/>
    </location>
</feature>
<feature type="region of interest" description="Disordered" evidence="3">
    <location>
        <begin position="3069"/>
        <end position="3089"/>
    </location>
</feature>
<dbReference type="CDD" id="cd00063">
    <property type="entry name" value="FN3"/>
    <property type="match status" value="1"/>
</dbReference>
<feature type="domain" description="Ig-like" evidence="4">
    <location>
        <begin position="5312"/>
        <end position="5400"/>
    </location>
</feature>
<dbReference type="RefSeq" id="XP_023937953.2">
    <property type="nucleotide sequence ID" value="XM_024082185.2"/>
</dbReference>
<dbReference type="InterPro" id="IPR013106">
    <property type="entry name" value="Ig_V-set"/>
</dbReference>
<feature type="compositionally biased region" description="Basic and acidic residues" evidence="3">
    <location>
        <begin position="4831"/>
        <end position="4863"/>
    </location>
</feature>
<feature type="region of interest" description="Disordered" evidence="3">
    <location>
        <begin position="902"/>
        <end position="976"/>
    </location>
</feature>
<dbReference type="SMART" id="SM00408">
    <property type="entry name" value="IGc2"/>
    <property type="match status" value="15"/>
</dbReference>
<dbReference type="CDD" id="cd00096">
    <property type="entry name" value="Ig"/>
    <property type="match status" value="3"/>
</dbReference>
<feature type="compositionally biased region" description="Basic and acidic residues" evidence="3">
    <location>
        <begin position="4564"/>
        <end position="4588"/>
    </location>
</feature>
<evidence type="ECO:0000313" key="6">
    <source>
        <dbReference type="Proteomes" id="UP001652582"/>
    </source>
</evidence>
<feature type="region of interest" description="Disordered" evidence="3">
    <location>
        <begin position="4292"/>
        <end position="4326"/>
    </location>
</feature>
<feature type="region of interest" description="Disordered" evidence="3">
    <location>
        <begin position="997"/>
        <end position="1023"/>
    </location>
</feature>
<dbReference type="InterPro" id="IPR003961">
    <property type="entry name" value="FN3_dom"/>
</dbReference>
<feature type="compositionally biased region" description="Low complexity" evidence="3">
    <location>
        <begin position="6417"/>
        <end position="6438"/>
    </location>
</feature>
<dbReference type="InterPro" id="IPR013783">
    <property type="entry name" value="Ig-like_fold"/>
</dbReference>
<evidence type="ECO:0000259" key="5">
    <source>
        <dbReference type="PROSITE" id="PS50853"/>
    </source>
</evidence>
<dbReference type="GO" id="GO:0030424">
    <property type="term" value="C:axon"/>
    <property type="evidence" value="ECO:0007669"/>
    <property type="project" value="TreeGrafter"/>
</dbReference>
<organism evidence="6 7">
    <name type="scientific">Bicyclus anynana</name>
    <name type="common">Squinting bush brown butterfly</name>
    <dbReference type="NCBI Taxonomy" id="110368"/>
    <lineage>
        <taxon>Eukaryota</taxon>
        <taxon>Metazoa</taxon>
        <taxon>Ecdysozoa</taxon>
        <taxon>Arthropoda</taxon>
        <taxon>Hexapoda</taxon>
        <taxon>Insecta</taxon>
        <taxon>Pterygota</taxon>
        <taxon>Neoptera</taxon>
        <taxon>Endopterygota</taxon>
        <taxon>Lepidoptera</taxon>
        <taxon>Glossata</taxon>
        <taxon>Ditrysia</taxon>
        <taxon>Papilionoidea</taxon>
        <taxon>Nymphalidae</taxon>
        <taxon>Satyrinae</taxon>
        <taxon>Satyrini</taxon>
        <taxon>Mycalesina</taxon>
        <taxon>Bicyclus</taxon>
    </lineage>
</organism>
<feature type="domain" description="Ig-like" evidence="4">
    <location>
        <begin position="241"/>
        <end position="321"/>
    </location>
</feature>
<feature type="coiled-coil region" evidence="2">
    <location>
        <begin position="3792"/>
        <end position="3845"/>
    </location>
</feature>
<gene>
    <name evidence="7" type="primary">LOC112045836</name>
</gene>
<dbReference type="SMART" id="SM00060">
    <property type="entry name" value="FN3"/>
    <property type="match status" value="1"/>
</dbReference>
<dbReference type="GO" id="GO:0043025">
    <property type="term" value="C:neuronal cell body"/>
    <property type="evidence" value="ECO:0007669"/>
    <property type="project" value="TreeGrafter"/>
</dbReference>
<reference evidence="7" key="1">
    <citation type="submission" date="2025-08" db="UniProtKB">
        <authorList>
            <consortium name="RefSeq"/>
        </authorList>
    </citation>
    <scope>IDENTIFICATION</scope>
</reference>
<evidence type="ECO:0000256" key="3">
    <source>
        <dbReference type="SAM" id="MobiDB-lite"/>
    </source>
</evidence>
<feature type="coiled-coil region" evidence="2">
    <location>
        <begin position="3130"/>
        <end position="3207"/>
    </location>
</feature>
<keyword evidence="6" id="KW-1185">Reference proteome</keyword>
<feature type="region of interest" description="Disordered" evidence="3">
    <location>
        <begin position="5271"/>
        <end position="5311"/>
    </location>
</feature>
<feature type="compositionally biased region" description="Basic and acidic residues" evidence="3">
    <location>
        <begin position="4205"/>
        <end position="4251"/>
    </location>
</feature>
<dbReference type="GO" id="GO:0060298">
    <property type="term" value="P:positive regulation of sarcomere organization"/>
    <property type="evidence" value="ECO:0007669"/>
    <property type="project" value="UniProtKB-ARBA"/>
</dbReference>
<dbReference type="SMART" id="SM00406">
    <property type="entry name" value="IGv"/>
    <property type="match status" value="3"/>
</dbReference>
<dbReference type="InterPro" id="IPR036116">
    <property type="entry name" value="FN3_sf"/>
</dbReference>
<dbReference type="Pfam" id="PF07679">
    <property type="entry name" value="I-set"/>
    <property type="match status" value="17"/>
</dbReference>
<feature type="region of interest" description="Disordered" evidence="3">
    <location>
        <begin position="4192"/>
        <end position="4251"/>
    </location>
</feature>
<dbReference type="PANTHER" id="PTHR13817">
    <property type="entry name" value="TITIN"/>
    <property type="match status" value="1"/>
</dbReference>
<dbReference type="SUPFAM" id="SSF48726">
    <property type="entry name" value="Immunoglobulin"/>
    <property type="match status" value="17"/>
</dbReference>
<proteinExistence type="predicted"/>
<dbReference type="PROSITE" id="PS50853">
    <property type="entry name" value="FN3"/>
    <property type="match status" value="1"/>
</dbReference>
<feature type="domain" description="Ig-like" evidence="4">
    <location>
        <begin position="5975"/>
        <end position="6164"/>
    </location>
</feature>
<feature type="compositionally biased region" description="Basic and acidic residues" evidence="3">
    <location>
        <begin position="902"/>
        <end position="915"/>
    </location>
</feature>
<dbReference type="InterPro" id="IPR013098">
    <property type="entry name" value="Ig_I-set"/>
</dbReference>
<protein>
    <submittedName>
        <fullName evidence="7">Uncharacterized protein LOC112045836 isoform X1</fullName>
    </submittedName>
</protein>
<feature type="compositionally biased region" description="Basic and acidic residues" evidence="3">
    <location>
        <begin position="4651"/>
        <end position="4674"/>
    </location>
</feature>
<evidence type="ECO:0000259" key="4">
    <source>
        <dbReference type="PROSITE" id="PS50835"/>
    </source>
</evidence>
<feature type="domain" description="Ig-like" evidence="4">
    <location>
        <begin position="541"/>
        <end position="625"/>
    </location>
</feature>
<dbReference type="InterPro" id="IPR050964">
    <property type="entry name" value="Striated_Muscle_Regulatory"/>
</dbReference>
<keyword evidence="2" id="KW-0175">Coiled coil</keyword>
<dbReference type="GO" id="GO:0008046">
    <property type="term" value="F:axon guidance receptor activity"/>
    <property type="evidence" value="ECO:0007669"/>
    <property type="project" value="TreeGrafter"/>
</dbReference>
<feature type="compositionally biased region" description="Basic and acidic residues" evidence="3">
    <location>
        <begin position="4386"/>
        <end position="4414"/>
    </location>
</feature>
<keyword evidence="1" id="KW-0677">Repeat</keyword>
<feature type="domain" description="Ig-like" evidence="4">
    <location>
        <begin position="143"/>
        <end position="231"/>
    </location>
</feature>
<dbReference type="PROSITE" id="PS50835">
    <property type="entry name" value="IG_LIKE"/>
    <property type="match status" value="15"/>
</dbReference>
<feature type="domain" description="Ig-like" evidence="4">
    <location>
        <begin position="42"/>
        <end position="132"/>
    </location>
</feature>
<dbReference type="KEGG" id="bany:112045836"/>
<dbReference type="GeneID" id="112045836"/>
<dbReference type="InterPro" id="IPR003598">
    <property type="entry name" value="Ig_sub2"/>
</dbReference>
<name>A0A6J1MYP7_BICAN</name>
<feature type="domain" description="Ig-like" evidence="4">
    <location>
        <begin position="342"/>
        <end position="434"/>
    </location>
</feature>
<dbReference type="InterPro" id="IPR003599">
    <property type="entry name" value="Ig_sub"/>
</dbReference>
<feature type="domain" description="Ig-like" evidence="4">
    <location>
        <begin position="6454"/>
        <end position="6543"/>
    </location>
</feature>
<feature type="region of interest" description="Disordered" evidence="3">
    <location>
        <begin position="4648"/>
        <end position="4675"/>
    </location>
</feature>
<feature type="domain" description="Ig-like" evidence="4">
    <location>
        <begin position="5531"/>
        <end position="5619"/>
    </location>
</feature>
<feature type="compositionally biased region" description="Polar residues" evidence="3">
    <location>
        <begin position="3071"/>
        <end position="3083"/>
    </location>
</feature>
<feature type="region of interest" description="Disordered" evidence="3">
    <location>
        <begin position="4038"/>
        <end position="4060"/>
    </location>
</feature>
<feature type="domain" description="Ig-like" evidence="4">
    <location>
        <begin position="5412"/>
        <end position="5497"/>
    </location>
</feature>
<feature type="region of interest" description="Disordered" evidence="3">
    <location>
        <begin position="4820"/>
        <end position="4863"/>
    </location>
</feature>
<dbReference type="Proteomes" id="UP001652582">
    <property type="component" value="Chromosome Z"/>
</dbReference>
<dbReference type="PANTHER" id="PTHR13817:SF171">
    <property type="entry name" value="STRETCHIN-MLCK, ISOFORM U"/>
    <property type="match status" value="1"/>
</dbReference>
<dbReference type="Pfam" id="PF00041">
    <property type="entry name" value="fn3"/>
    <property type="match status" value="1"/>
</dbReference>
<dbReference type="SMART" id="SM00409">
    <property type="entry name" value="IG"/>
    <property type="match status" value="16"/>
</dbReference>
<dbReference type="GO" id="GO:0007156">
    <property type="term" value="P:homophilic cell adhesion via plasma membrane adhesion molecules"/>
    <property type="evidence" value="ECO:0007669"/>
    <property type="project" value="TreeGrafter"/>
</dbReference>
<feature type="compositionally biased region" description="Basic residues" evidence="3">
    <location>
        <begin position="999"/>
        <end position="1008"/>
    </location>
</feature>
<dbReference type="GO" id="GO:0040017">
    <property type="term" value="P:positive regulation of locomotion"/>
    <property type="evidence" value="ECO:0007669"/>
    <property type="project" value="UniProtKB-ARBA"/>
</dbReference>
<feature type="compositionally biased region" description="Basic and acidic residues" evidence="3">
    <location>
        <begin position="4701"/>
        <end position="4730"/>
    </location>
</feature>
<feature type="domain" description="Ig-like" evidence="4">
    <location>
        <begin position="640"/>
        <end position="718"/>
    </location>
</feature>
<accession>A0A6J1MYP7</accession>
<feature type="region of interest" description="Disordered" evidence="3">
    <location>
        <begin position="6416"/>
        <end position="6448"/>
    </location>
</feature>
<feature type="region of interest" description="Disordered" evidence="3">
    <location>
        <begin position="26"/>
        <end position="50"/>
    </location>
</feature>
<dbReference type="GO" id="GO:0005737">
    <property type="term" value="C:cytoplasm"/>
    <property type="evidence" value="ECO:0007669"/>
    <property type="project" value="UniProtKB-SubCell"/>
</dbReference>
<feature type="domain" description="Ig-like" evidence="4">
    <location>
        <begin position="6192"/>
        <end position="6228"/>
    </location>
</feature>
<sequence length="6578" mass="745289">MKFAPSVVHIFVLFIESKPARVCARTRSGAHGPRGLESMEPPSFPSSSPHVVRAAPGSDASLVLPLPSGSPPFHYEWSRAGAKLDDRFKKAVDAGGVRLTISAARTGDTGVYTLQASNAAGKDTTRVRLEVSPDEKPTGDDPPTFLRRLQDLTVKVGTRTRFLVEIVSSTECRVTWYRNERRLLEAERIALVRDGNFWCADISAVSVDDAGRWTCTAENVGGRASCSAHLNVLVPKAYKRPEFVEELRALLTEQGTVSLECKVVGVPTPVLRWFKDSREIKAGDVFALTANAEDPTSLGTYTCEAVNCMGRAYSSSKVHVIGRSSRESSVRPTSGGVVLEPPPIFTKELADQFVRICESLTLSCHIVVPPWPRTVVWYNKEGKIEPNDKYRAQEDGVGGYLLEIPSAEWQDEGEWKCVATSSGGRIGITTCYVSMDVPKNYRKPRFMENLQAVLTEEGLVSFECKVVGFPTPILSWFKDGQELKPGDVYQLTGTNSLGSYCCIARNCMGQASSSAELTVEDIQNQLNEEEKLQLFSKNQAPKFLQGLKSVEAKIDEPFRFTIKVTIPPEPTVLWYRDDQPVDESSRCHHGKEERGVFFLDIQSLEFMDQAEWKCVAMNDFGHSVTSCFLKLIIPRHYKKPRFLENLQAILSDEGAVNLECKVIGVPQPVLKWYKDGEELKPGDIHRIISGQDGTCCLGTYTCEAQNCMGIAASSASLLGFEDSIKSKSKKNLEEQTLQRNLSLSTIHEERTSQMYDTPVGDITLDDKGEISFSFDGKEVSVSLYETPDLTEEEALQIVEMYADQLSENVTEHNVVELPPLRFVKETSTSGNLLMEAIIIDVSPEYFTSPEEDLRTEADVEDISIADENGLPQLSLDQEMDAEDYLEKTIAILSDEKVIFPKKTDRKKSDSQKSADDYFSLSRDQSLSEEKKDDDTQVLSESDLQSFASARSSGKPKSKSSKPSIEDGPESSEITKTVLLNEDLQNYRKQIEVDSVIKNKRERRSRSSRRSSSGSEKSLSKMREEHFENNLVNISIEPSLDRENASKDINKISLSLTKVINEIQMIERDIILKSELMSTAATASRSLEIINSLITPLTEIHSIIEAIKETVSESPITTSSLFNRLPQCLGILHKNLTIIEKCIDVESENKTLVKKTCTNIIGKCGEELLNLVREINFTVDKGHSFLEVECISTIHTNTNELLSTLTSSISAVKDIKIASNEMDSNIDKTTPELKHLQKTQKAIYELRNPLKSLLYIAEEVDINSFIAPEHVTNNQVILNDMSTPIQDLQNALEQIELLSVSENQLSLQKYNTDIIETVMDSVIKLRTSFEQLSVEVGTTDNLDILKDILITIKHNINEISAHLDIFEAKIGPFNILHSENKLEALQKMAQILINLENNLNEKNILDTTPSFKMNMTDFHKNLTKVLEHVIESNDAKKYLTFLEICDGVNRLNTLIKNIDIKDALSLTAISNNLKTIQASIQKNEFTPELNFSIITNTNDLLANIHENVNHADSSTYSVISENAEDLSIKSFEEEKLNIVLQQIEKAMITVSNVISLETTKDLEISHALNKIIPTLAEIKCCVASLNVNIIDQDDNISDLSTLTFPQAVANPLCELNHGISVLNQIICEKASDLSEKDLLRVELLTPLIELRHALEILQQDVVSQISENVINLNISSTIANAVQSVQNCIIMVQDHDLLENADELSTLEDISAIKTTADILHNDYFIPNVEEINTTIDAEIVPSILFKTLEILGEQMSTLQKSETLKTLTTISEHAELSYIKSFISKLDYVHNAIETISANPNINDESQKVTNFTNFVQLLKIIQPLQELYQCLLNIELGNITVKDTTQKEQIKEWTENISNFENCLRNFLDNINLAVETANVTLEISTEVSTARENCIELKNNMLNTFKTDVLMDGSQLLVLEKSVNNVLDTLSLSQELDISQIKLSLENLQHNIITVQDDILGYAVENPIVLHNEIQILKSIDDFEKSISSLAKLQFLDIIQDSNYSKVRLEQLNKVQKVIEVISNYAQNSSQDMPNREEFVKTFTNELTLLSCLLQQKHTPKRIIKMVQIYYDLCQNWRQFQLHEKNSRMFDEDFNEWLVNSEDCLKNIQTLLIELIESQSQAIFDIPISNINNLEIFFNKHIELNEMKTENLFDSVNFFINTIRSIKPWFETVKDDLIKELKHGDINLSMEYDVNKHFNLIYRFISEQIDKCNTLEEEFETIFRVIKNHSDCERVNGTTKKVIFIKCLSECLSVLKQTIIDSIPSIKDEKLILNDNDFINILMEIAASFESVHGQIIKICSLNLQNLDEKHVLKELSEVDSHLETINKIKVTTENYLKSENMPIKNNYALTLTNEILSKIHLIQKNLQNLGCIYESMHMIINTQPISDIENILTTILSAEVTEEEKRHLKEKTESLLQHMEHYIEIIEIVEEVSAVIKLDDFKKSADIVRELRETITSESSSDVNLSDAEIKKEQIQLVQNLQKALTTLQIEAFDREQELAAPIIDDMRQQIIEVVSDLQNDLVALSSNYVVLENSESLAAVEIKDAQLDIKSNEVRVDTTEEPKSIMHAQSHIECHEVCVDKTVEPKSVIDAQPNIESHEVCVDKTEEPKSTIDAQPSIESAEVCEDKTEEPKFTVDAQPIIESHEISVDKTEEPKSTMDAQPNIESAEVCVDKTEEPKSIMDVQPIIESHEVCVDKTEEPNSTIDVQPSIESAEVCVDKTEEPKSTVDAQPIIESHEISVDKTEEPKSTMDSQPNIESAEVRVYKTEEPKSIMDVQPIIESHEVCVDKTEESNSTIDAQPSIESAEVCVDKTEEPKSTVDAQPIIESHEINVDKTEEPKSTMDAQPNIESAEVRVDKTEVPKSIMDAQTNIESDKICVDKTEELISTMDSQPNTERVEVCEDKTEGPKSTIDAQPIIESHEVNVDKTKESKFTMDAQPNIESAEVCVDKTEEPKSTIDTQTNIESVEVCVYKTEEPKSVMDVQPIIESHEVCLDKTEETKSTMDTQPNIESAEVCVDKTEEPKSIMGVKPKIESHEICVDKTDEPISTIDAQPNVESLEVCEDKTESPTIDAQPNTETLEVSEDNKQSICTHGVKEVTDMKTDIEFSNSDIHDESVATLKSIKGIMDEKLSTIQELESLLKEVNDNLSERYCSDSYCEELRDSLEQVQSIILKLKCEFAGSTNDVLNENIEDLECNVRSVQLQINESSPPALLKEACANLQSLAACIINICNTQSNSFEITSNNTLCGCTNNADEAIELLNGIPHHHDDSKLDTIILNLNTIRDAMKSLKSSFSDDSTTVIVEGIEILQNLDLVEDKVFALEKELEAKVSINLTFRDNIIAAIHSIYGSISNMRGTICIIQKKYMYDNYGLPTDNFLKSIKNVKHILHVDENRDWAQFSKSLRKVLNHFEDIKFYINLDKTARIPSDSAFTKIILGELSSVLSEVVLRNINNLDNDLKVIVEDAVNHVNDVLNKMENKSTLEVKDKIPVFKELSIKMIDLTDRIKIVLQKTTNIIPQKLLVSKDQEKQETFDIKNPIDENKMIEENNTDTNQSKLKLLDTASVCTENIESIIDENDKIIYTESEKNQSDKEIINHEITTNKEDTLIDNTGYEEPAKAETEIQFETIEIKNTTEKLNNEEILSSCAKDDLTNDTTSNKNKQKSTDGLIDENEINDEELVKKVKEISEKEDETNKDKLTVEKIDCHMLNVEVSQDIVKSNQTLLKQPAEDLPYLGENSVIVEDSTQSVDVKLEEANKENVAGKDFQKEINDTSLQHQIEEIASLDLLQKKEQEEIDVKATTAQIENAKFEVIQQKEEYEVNSLSELSSELERNNNNIMQTILENRMAETLVNTQNEPFLENIAVVNELFEQQQSEMHIKEAADKNDSFTGTIPSLEGIEETYAKQNVSTVTQRSIENKEIQNEKTRNEDSNHKEKEICLEHKQVEINDKIIQEHVDVVNIKQETILLQLKTDNDNESRNQREASAENAGKEDEEIFIKKAISDKNLVNIDDRDKAKMINLPEHKIESSLPDKKITENKGQTEKAMQDKKSHFKKEDESIIRKQVDSKIETKEVDCNITDENIKIKGNNAKAKETITQVEPYLKTEGEIVVRTQDVEKIETKEVDSNLTHIKLKNADIEDNGEEIITDENDERYLKKEHESIINTLDDEKLKKNKTETNYDKKIADKQVEQYQKEEGETYIPARQDEVMKEKDSIISNKKSDEVKENITDENEKKNLKKDDSKEKYKQEEQSIIIEEKETLSDISEKEMKKKDAKAETKIAGETIKQYLKKDDEREADNKITDGTFKKPENEGNAEEKLSSKEMDHYLEKKVENSKKMEIDAMYEEKIVEKQVEHDNVTDKKLKIAVNEGNADEMIAHGSQAKAKIVDREKEQNIEEADKTILSKHDDKKMETEETDSMLIDEKLKKEENVKEKMSDKETEHYLRKEDINVDHTQDYIKIETNDTDLNTDERTSTKLQKSEKTQCLKKEDESIQNNIKIEKKEPESNFVDELSKKGKTESISKEKLAEEVTPILEKQNECVIRVDEKLETKENDYNVEKLKKTEKETMAEEKTADKKEEQYIKKEDNSVNSSRNDYKIETLIPGSNITDEKLKKNDIEEKTEEKNTDIKLEPCLIIEDKYVDHTQQSVKIETHEKDTHLTSEKLNKTENKDKPTQIIADSEMKQYIKMEDERTFNTINDSKVESKDTDSNDGKLNKTENENKTKEFNTDNKVEQHLKKEDEIIAFTMNNIKIGKKETDSNKIDTKLIDLEAQGKPKEQMVDEEVIQYCEIEDESVTRKSVDEKIEIKETDTNLTVEKLKKSDKNRKAKEKKADKKEKQYLTKEDETVKSTRTDVKTETHKSDSNIVEENLKKTENKGKVDVKITDKKLEQSFIKEDENVDLIPESEKIEKKETETHFTSDKSNEKEDKALEKIADREIKQHIKQEDDIDDNRRDDVKIETKDTVSNVTDNKLQKTENVRKVEEIAVEKKEDESFTCIRNSMRNETQETGISFADGKPTEKENKIKFEENVADRQEDREQKLKKEDENVMFTRVSNESTAQEGKAKGQKNEDETNIFERDDEKIENNVNVKAGTLRKTKKKERKIKTEEKNCDIKISETDICADESQISIIAKTDIIETAIKKPNDELNIDLMKKTENITQENLIQQNIHGLETKEYTTKLTDEKVEQILLPSETHNPSIIEVKQRPLFIDRSDPDYELDFFRPSGYTSKSYDVDNSLLECKTSSKAPAVYKAQTLVHEAQHKSSVPPYIDQRSTISEGRGDLKHRSKAVSETRSAISEKRSSFPRDSKRKPIFSTHLTDRTAVESSRVKLTCSILSSTDPVISWYKNGKLLDNKQKCRTKYVDGLITLEILNVVPGDSGEYSCTVENENGSITSSANLKVYPGFETSPIPPTFTRSIRDFYHLHENELVLECRIRGQPLPKITWLKDNRPIILNERYQAHYLADGVCRLTIISPNEDDSGKYTCKAENSMWSDQITHEVHFTNKERCHIRNITTMENISMSRQATESRRPHFTNVLSDHKVVSGGTIGLQVEISGSPTRVEWLREGRSITETYTNAQTYIDHDLYTLALSNVTEKESGLYTCRAWSTHGNVDMNASVIVVQPNEFEGKPATIISRPAKDLLISVGEDLNISFRVQGEPKPKVFFMKGIRDITTSQRVCKMTSDDYVKFTLKRSVVSDAGTYCVFARNAYGCDRAFVTVVIRQRASSENLISDWTYPMDDLVVSVVDRNYKSVPDRIPSEPNTVDGGNNWISLAWLKPESQGKAPILAYKVESWLLGKEGGARWTELGITPRNSFDAFNLKQGEEYHFRVTPRNRYGWGESVQTTVPIGIGLAGDRPEFIEILPGQLKVLVGETANLCCSFKGNPMPGIVWMKNGHEVEEETERVRIQLSGNNTSLQINNINIEDEGRYSCEATNIHGRSSTYSRMAVITDKQIWAADVKLKRERSAGANGEYPPQFTMRLRDRRVQCTYPVRLTCQVIGSPSPTVTWFKNGEEVTEDCRHSTSQDEYFHTLEIAPTTLDDGGVYEAMARNGSGAISCRCNLVVDKGIRAYIAPEFCCGFDPLYSVCEGDELRISAIVEAYPSVGVTWYRDGVRLRPSRRAVMTLDRDGQIELALASVATRDAGVYTCTASNEVGRASTSGKVEVVRGESTSETSKVPPIVISPDVPYSKEPMFIRKPRSSEAREGDTVLLECEVIGDPKPEVYWLRDFLKPDYYRDASHFKRVGAGPGYRFEIPHAKLDYTGAYSIVAKNVHGEAKAIISLQILAKDLTCSDDSHNIRYGRVDVIPRFEKELTDMLCYDGDAIEFECRISGNPEPDIRWFHYTEVVPECGDFETSFDHGSARLKIKQVTAEDEGTYICEAANNMGKATSSACLVIYPPGEPNTLSQTLRRPPALLSAASTPRSTPRTTPARSLSRTPGPDLRRLGSPSREIAPKFYTYPYNKVVEEGDTVVFQCAVKGLPPPWATWDKDGIIITPTARISIREKDDMFRILEIEQVTVEDVGLYRVTLENDYGRAEASARLDVISQTGKFHGSRSYSVSPRRCQSYRRRTPSLTRYD</sequence>
<evidence type="ECO:0000313" key="7">
    <source>
        <dbReference type="RefSeq" id="XP_023937953.2"/>
    </source>
</evidence>
<feature type="region of interest" description="Disordered" evidence="3">
    <location>
        <begin position="4998"/>
        <end position="5022"/>
    </location>
</feature>
<feature type="compositionally biased region" description="Polar residues" evidence="3">
    <location>
        <begin position="4998"/>
        <end position="5010"/>
    </location>
</feature>
<feature type="region of interest" description="Disordered" evidence="3">
    <location>
        <begin position="4696"/>
        <end position="4730"/>
    </location>
</feature>
<feature type="region of interest" description="Disordered" evidence="3">
    <location>
        <begin position="4381"/>
        <end position="4426"/>
    </location>
</feature>
<dbReference type="Gene3D" id="2.60.40.10">
    <property type="entry name" value="Immunoglobulins"/>
    <property type="match status" value="18"/>
</dbReference>
<dbReference type="SUPFAM" id="SSF49265">
    <property type="entry name" value="Fibronectin type III"/>
    <property type="match status" value="1"/>
</dbReference>
<feature type="compositionally biased region" description="Basic and acidic residues" evidence="3">
    <location>
        <begin position="925"/>
        <end position="934"/>
    </location>
</feature>
<dbReference type="GO" id="GO:0050808">
    <property type="term" value="P:synapse organization"/>
    <property type="evidence" value="ECO:0007669"/>
    <property type="project" value="TreeGrafter"/>
</dbReference>
<dbReference type="InterPro" id="IPR036179">
    <property type="entry name" value="Ig-like_dom_sf"/>
</dbReference>
<evidence type="ECO:0000256" key="1">
    <source>
        <dbReference type="ARBA" id="ARBA00022737"/>
    </source>
</evidence>
<dbReference type="GO" id="GO:0005886">
    <property type="term" value="C:plasma membrane"/>
    <property type="evidence" value="ECO:0007669"/>
    <property type="project" value="TreeGrafter"/>
</dbReference>
<feature type="compositionally biased region" description="Polar residues" evidence="3">
    <location>
        <begin position="936"/>
        <end position="950"/>
    </location>
</feature>
<dbReference type="OrthoDB" id="6070751at2759"/>
<dbReference type="GO" id="GO:0045989">
    <property type="term" value="P:positive regulation of striated muscle contraction"/>
    <property type="evidence" value="ECO:0007669"/>
    <property type="project" value="UniProtKB-ARBA"/>
</dbReference>
<evidence type="ECO:0000256" key="2">
    <source>
        <dbReference type="SAM" id="Coils"/>
    </source>
</evidence>
<feature type="compositionally biased region" description="Basic and acidic residues" evidence="3">
    <location>
        <begin position="5297"/>
        <end position="5307"/>
    </location>
</feature>
<feature type="domain" description="Ig-like" evidence="4">
    <location>
        <begin position="6307"/>
        <end position="6395"/>
    </location>
</feature>
<feature type="region of interest" description="Disordered" evidence="3">
    <location>
        <begin position="4564"/>
        <end position="4602"/>
    </location>
</feature>